<gene>
    <name evidence="1" type="ORF">PR048_014280</name>
</gene>
<comment type="caution">
    <text evidence="1">The sequence shown here is derived from an EMBL/GenBank/DDBJ whole genome shotgun (WGS) entry which is preliminary data.</text>
</comment>
<keyword evidence="2" id="KW-1185">Reference proteome</keyword>
<accession>A0ABQ9HDW7</accession>
<reference evidence="1 2" key="1">
    <citation type="submission" date="2023-02" db="EMBL/GenBank/DDBJ databases">
        <title>LHISI_Scaffold_Assembly.</title>
        <authorList>
            <person name="Stuart O.P."/>
            <person name="Cleave R."/>
            <person name="Magrath M.J.L."/>
            <person name="Mikheyev A.S."/>
        </authorList>
    </citation>
    <scope>NUCLEOTIDE SEQUENCE [LARGE SCALE GENOMIC DNA]</scope>
    <source>
        <strain evidence="1">Daus_M_001</strain>
        <tissue evidence="1">Leg muscle</tissue>
    </source>
</reference>
<evidence type="ECO:0000313" key="2">
    <source>
        <dbReference type="Proteomes" id="UP001159363"/>
    </source>
</evidence>
<proteinExistence type="predicted"/>
<dbReference type="Proteomes" id="UP001159363">
    <property type="component" value="Chromosome 4"/>
</dbReference>
<evidence type="ECO:0000313" key="1">
    <source>
        <dbReference type="EMBL" id="KAJ8882470.1"/>
    </source>
</evidence>
<dbReference type="EMBL" id="JARBHB010000005">
    <property type="protein sequence ID" value="KAJ8882470.1"/>
    <property type="molecule type" value="Genomic_DNA"/>
</dbReference>
<organism evidence="1 2">
    <name type="scientific">Dryococelus australis</name>
    <dbReference type="NCBI Taxonomy" id="614101"/>
    <lineage>
        <taxon>Eukaryota</taxon>
        <taxon>Metazoa</taxon>
        <taxon>Ecdysozoa</taxon>
        <taxon>Arthropoda</taxon>
        <taxon>Hexapoda</taxon>
        <taxon>Insecta</taxon>
        <taxon>Pterygota</taxon>
        <taxon>Neoptera</taxon>
        <taxon>Polyneoptera</taxon>
        <taxon>Phasmatodea</taxon>
        <taxon>Verophasmatodea</taxon>
        <taxon>Anareolatae</taxon>
        <taxon>Phasmatidae</taxon>
        <taxon>Eurycanthinae</taxon>
        <taxon>Dryococelus</taxon>
    </lineage>
</organism>
<sequence length="562" mass="63212">MWVIEIPEKTRRSMASSGTIRKCENPVTRPWIEPGSPWREARGLTARPPRPHNPGSDTVNSYRNLVVVADPLQKLGKESPPAGPCHWNGSLITWLVSAMFSSRRLLNIRPRVRVVIGGEQFSWGARIKFKIHAVVLLPYTMSGGMFQFNSRSGEAEDKILVHTRTLVALQLRREIAVADEQLQAELASADLRKAFQHAFRCNRRTLPPGRKGRTSSRSKQEKNILSTYIIIPLARCRHSGVPYRKKRATSLMSDRFAITTYQKQLAHLESLLWITTPLLALRNRARCFDLCCHSGIKGVKFACSATPVRSLACGRYRWSAGFLGDLTFLPPLHSCTAPYSSRFTLIGSQASDVKSRRNIFAHSSPTRSFLKCGGGMRYYRLPRAPGERLSIPVSLAPTPILARSALLPAHLNISRPHFLYEKKKKKFGEQTEKLLIARFVCVVGLERYRTELNRSLLGASFPPRRRRAVDNTDAKQAQLQVHAPAKCRYAVRQSLVTYSPVRSPKPRPTNQRLSTSTAPFRLCVYVVQREIREQEATKGTSPSIPSVAWECSWIVAVSTSIP</sequence>
<name>A0ABQ9HDW7_9NEOP</name>
<protein>
    <submittedName>
        <fullName evidence="1">Uncharacterized protein</fullName>
    </submittedName>
</protein>